<feature type="non-terminal residue" evidence="1">
    <location>
        <position position="1"/>
    </location>
</feature>
<sequence length="77" mass="8825">TDEEQWHDDCPNGETFFCFFKKTLAKEHKQPPPTSKGKCSSFISEKMLHIYDRLTSDVFLARCLSGMTQNANESIHA</sequence>
<dbReference type="Proteomes" id="UP001497497">
    <property type="component" value="Unassembled WGS sequence"/>
</dbReference>
<dbReference type="AlphaFoldDB" id="A0AAV2IF84"/>
<organism evidence="1 2">
    <name type="scientific">Lymnaea stagnalis</name>
    <name type="common">Great pond snail</name>
    <name type="synonym">Helix stagnalis</name>
    <dbReference type="NCBI Taxonomy" id="6523"/>
    <lineage>
        <taxon>Eukaryota</taxon>
        <taxon>Metazoa</taxon>
        <taxon>Spiralia</taxon>
        <taxon>Lophotrochozoa</taxon>
        <taxon>Mollusca</taxon>
        <taxon>Gastropoda</taxon>
        <taxon>Heterobranchia</taxon>
        <taxon>Euthyneura</taxon>
        <taxon>Panpulmonata</taxon>
        <taxon>Hygrophila</taxon>
        <taxon>Lymnaeoidea</taxon>
        <taxon>Lymnaeidae</taxon>
        <taxon>Lymnaea</taxon>
    </lineage>
</organism>
<gene>
    <name evidence="1" type="ORF">GSLYS_00019049001</name>
</gene>
<proteinExistence type="predicted"/>
<keyword evidence="2" id="KW-1185">Reference proteome</keyword>
<dbReference type="EMBL" id="CAXITT010000723">
    <property type="protein sequence ID" value="CAL1545571.1"/>
    <property type="molecule type" value="Genomic_DNA"/>
</dbReference>
<evidence type="ECO:0000313" key="1">
    <source>
        <dbReference type="EMBL" id="CAL1545571.1"/>
    </source>
</evidence>
<reference evidence="1 2" key="1">
    <citation type="submission" date="2024-04" db="EMBL/GenBank/DDBJ databases">
        <authorList>
            <consortium name="Genoscope - CEA"/>
            <person name="William W."/>
        </authorList>
    </citation>
    <scope>NUCLEOTIDE SEQUENCE [LARGE SCALE GENOMIC DNA]</scope>
</reference>
<comment type="caution">
    <text evidence="1">The sequence shown here is derived from an EMBL/GenBank/DDBJ whole genome shotgun (WGS) entry which is preliminary data.</text>
</comment>
<accession>A0AAV2IF84</accession>
<protein>
    <submittedName>
        <fullName evidence="1">Uncharacterized protein</fullName>
    </submittedName>
</protein>
<feature type="non-terminal residue" evidence="1">
    <location>
        <position position="77"/>
    </location>
</feature>
<evidence type="ECO:0000313" key="2">
    <source>
        <dbReference type="Proteomes" id="UP001497497"/>
    </source>
</evidence>
<name>A0AAV2IF84_LYMST</name>